<dbReference type="InterPro" id="IPR012334">
    <property type="entry name" value="Pectin_lyas_fold"/>
</dbReference>
<geneLocation type="plasmid" evidence="2">
    <name>parsfin8</name>
</geneLocation>
<dbReference type="SMART" id="SM00912">
    <property type="entry name" value="Haemagg_act"/>
    <property type="match status" value="1"/>
</dbReference>
<dbReference type="RefSeq" id="WP_280622591.1">
    <property type="nucleotide sequence ID" value="NZ_CP123564.1"/>
</dbReference>
<dbReference type="KEGG" id="ans:ArsFIN_52060"/>
<dbReference type="Pfam" id="PF04830">
    <property type="entry name" value="DUF637"/>
    <property type="match status" value="1"/>
</dbReference>
<dbReference type="InterPro" id="IPR011050">
    <property type="entry name" value="Pectin_lyase_fold/virulence"/>
</dbReference>
<keyword evidence="1" id="KW-0614">Plasmid</keyword>
<dbReference type="GO" id="GO:0016787">
    <property type="term" value="F:hydrolase activity"/>
    <property type="evidence" value="ECO:0007669"/>
    <property type="project" value="UniProtKB-KW"/>
</dbReference>
<name>A0A4P7L1Q3_9GAMM</name>
<evidence type="ECO:0000313" key="1">
    <source>
        <dbReference type="EMBL" id="QBY46595.1"/>
    </source>
</evidence>
<dbReference type="EMBL" id="CP038620">
    <property type="protein sequence ID" value="QBY46595.1"/>
    <property type="molecule type" value="Genomic_DNA"/>
</dbReference>
<organism evidence="1 2">
    <name type="scientific">Arsenophonus nasoniae</name>
    <name type="common">son-killer infecting Nasonia vitripennis</name>
    <dbReference type="NCBI Taxonomy" id="638"/>
    <lineage>
        <taxon>Bacteria</taxon>
        <taxon>Pseudomonadati</taxon>
        <taxon>Pseudomonadota</taxon>
        <taxon>Gammaproteobacteria</taxon>
        <taxon>Enterobacterales</taxon>
        <taxon>Morganellaceae</taxon>
        <taxon>Arsenophonus</taxon>
    </lineage>
</organism>
<dbReference type="InterPro" id="IPR006915">
    <property type="entry name" value="DUF637_hemagglutn_put"/>
</dbReference>
<keyword evidence="1" id="KW-0540">Nuclease</keyword>
<protein>
    <submittedName>
        <fullName evidence="1">16S rRNA endonuclease CdiA</fullName>
        <ecNumber evidence="1">3.1.-.-</ecNumber>
    </submittedName>
</protein>
<dbReference type="Proteomes" id="UP000295134">
    <property type="component" value="Plasmid pArsFIN8"/>
</dbReference>
<keyword evidence="1" id="KW-0378">Hydrolase</keyword>
<dbReference type="Gene3D" id="2.160.20.10">
    <property type="entry name" value="Single-stranded right-handed beta-helix, Pectin lyase-like"/>
    <property type="match status" value="1"/>
</dbReference>
<dbReference type="Pfam" id="PF05860">
    <property type="entry name" value="TPS"/>
    <property type="match status" value="1"/>
</dbReference>
<dbReference type="InterPro" id="IPR008638">
    <property type="entry name" value="FhaB/CdiA-like_TPS"/>
</dbReference>
<accession>A0A4P7L1Q3</accession>
<dbReference type="GO" id="GO:0004519">
    <property type="term" value="F:endonuclease activity"/>
    <property type="evidence" value="ECO:0007669"/>
    <property type="project" value="UniProtKB-KW"/>
</dbReference>
<dbReference type="SUPFAM" id="SSF51126">
    <property type="entry name" value="Pectin lyase-like"/>
    <property type="match status" value="1"/>
</dbReference>
<dbReference type="InterPro" id="IPR025157">
    <property type="entry name" value="Hemagglutinin_rpt"/>
</dbReference>
<proteinExistence type="predicted"/>
<sequence length="1627" mass="171715">MLTEPPSFRMKIISYLLTGLTAFYPLHPAIGAGISVAGNQTQVIQQGQVPVINIATPNAAGVSHNQYQDFNVAPTGAVLNNAVSSVTSQLAGQMSANGNLNGKSADLIINEVVSGNVSSLQGKLEVAGQKANILIANPNGITCDGCGFINSPSVTLSTGKPVFDKQGALEALAVKKGAVTIGDKGWDAKAQDYVDILSQATVLNGKIQAKNLSLTQGTNRIDLKQGTITPIKGDSPAPSLAVDSAALGGMYANKIRLVATETGVGVNLVNIVTDQSAITMTVKGEITVNNANAKTDINVSSQAFITPKPTATVKAGGDITLATDRLKNSGKITAGQDMRLFTARLTNMGQQAVIQAHNHLWIQKDATGNYNTSVYNHAATLKTNTGDLIVRTKMLSLVNGRDRQVSDPISTLSAGRHAYVNASNLNNEQGQLSAGNNMILSGIYLNFKEDISALPGARGGIHAGGNLVADFSKGVKLLAETPHQGDHKHVAVSGKNVVLKGQYIRNSIYATAKDNLSIIAEDDLETSHGKLEAGNDLSVMVVRDIDAYQTELRGKNVSLVSREGHIQMGTLDKSRYFNTDGGRLVPSITATNTLSLSSGRNISLLDTLVNKTNHVSLHAGQNIKIGQTPEAYQIGSALQNANALKSGLINQKYTLLNKLEAAEEISLVAGNDLILRGSQLNAGKHLILHAGHDIDMHGKASPPVPAPLFALSRLSEAGTRVTSGDDLSIYAGRDIVAQASTLSSQKGNVMVNAGRDMMLSAQQYSPVNDAQKKSVYATTHIKSAKKLNLSIGDKFSAYASDLTSNGHLFLTSNGNMTFNALQEYQNEGNTEKTTQHITQLNSGGNLTVLSNGSILFQATKLVAKGAMDIAAKGGFLFAQAMEETYRWEETKKSCNRFLGIKSCRVFGSETQTRQKSNATNKVTEFTADGNITLMARDDITLEATKVNTQKNAKLTSQKGKINFKAVNNTAFEQTITDSKGFFITHQDKGFAENKWVLPSLHLGGKLVLEAANGLSADVKVKEGQSFEQAVAVLSHTKGYEWLNEIKNNKNVNWRVVKEAYSQWDKKSEHLNPVVSAVITIAVAAATYGTAAAANIGGLVSSAVTSAGGFPTTAAILSASAQSGFSALAAQAAVALVENKGNLSKTLSALGKSDNVKSLVTSMAMAGAFQGFDMALYGKATDPAIVRLPQLSHGDWSQAAQRVAGQSVISATLGTAIQGGSFTDNFKAALLSQVSGQVHTEGANFIGTQGEILGYPGKALSHAVLSGLTAEISRGNVKGAVVGGLAAELAAISLGNNLINAEQWQKKSEAQAQLARAFGGIAGAVFTGQPGGVYSGATAAENSFRYNYLSHHQQALMEKELTATSNDFKKALISLKWGYTSLDQDVSLGAGMVAGAPVGLYETIDGLANLASNPKETYTAIKAVLQSDDTLGIISDAVKQSYIVRLERMEAEYQKAGTAGAFNAGIEGGKIIFDIASTLAGVAGIAKGGAILIDKVVAKVAAGKVESVAASVYNQQLIKNAEKISTAKPGQQTAVPRDLNEQTFWKSVQSKPLQGKELPGLNNDPSFPTSAGFQKMEAKHKLPDGQTITIHYQYNSTTGKAYDMKITTPQRVQQDPKQVVDTIKDKVK</sequence>
<gene>
    <name evidence="1" type="primary">cdiA_10</name>
    <name evidence="1" type="ORF">ArsFIN_52060</name>
</gene>
<dbReference type="EC" id="3.1.-.-" evidence="1"/>
<reference evidence="1 2" key="1">
    <citation type="submission" date="2019-03" db="EMBL/GenBank/DDBJ databases">
        <title>Long-read sequencing reveals hyperdense prophage content in a complex bacterial symbiont genome.</title>
        <authorList>
            <person name="Frost C.L."/>
            <person name="Siozios S."/>
            <person name="Nadal-Jimenez P."/>
            <person name="Brockhurst M.A."/>
            <person name="King K.C."/>
            <person name="Darby A.C."/>
            <person name="Hurst G.D.D."/>
        </authorList>
    </citation>
    <scope>NUCLEOTIDE SEQUENCE [LARGE SCALE GENOMIC DNA]</scope>
    <source>
        <strain evidence="1 2">FIN</strain>
        <plasmid evidence="2">parsfin8</plasmid>
    </source>
</reference>
<dbReference type="Pfam" id="PF13332">
    <property type="entry name" value="Fil_haemagg_2"/>
    <property type="match status" value="3"/>
</dbReference>
<dbReference type="NCBIfam" id="TIGR01901">
    <property type="entry name" value="adhes_NPXG"/>
    <property type="match status" value="1"/>
</dbReference>
<evidence type="ECO:0000313" key="2">
    <source>
        <dbReference type="Proteomes" id="UP000295134"/>
    </source>
</evidence>
<keyword evidence="1" id="KW-0255">Endonuclease</keyword>